<comment type="caution">
    <text evidence="1">The sequence shown here is derived from an EMBL/GenBank/DDBJ whole genome shotgun (WGS) entry which is preliminary data.</text>
</comment>
<organism evidence="1">
    <name type="scientific">Listeria monocytogenes</name>
    <dbReference type="NCBI Taxonomy" id="1639"/>
    <lineage>
        <taxon>Bacteria</taxon>
        <taxon>Bacillati</taxon>
        <taxon>Bacillota</taxon>
        <taxon>Bacilli</taxon>
        <taxon>Bacillales</taxon>
        <taxon>Listeriaceae</taxon>
        <taxon>Listeria</taxon>
    </lineage>
</organism>
<proteinExistence type="predicted"/>
<evidence type="ECO:0000313" key="1">
    <source>
        <dbReference type="EMBL" id="EAK9777080.1"/>
    </source>
</evidence>
<gene>
    <name evidence="1" type="ORF">FDQ00_09165</name>
</gene>
<protein>
    <submittedName>
        <fullName evidence="1">Carbohydrate-binding protein CenC</fullName>
    </submittedName>
</protein>
<accession>A0A5L8DP57</accession>
<reference evidence="1" key="1">
    <citation type="submission" date="2019-05" db="EMBL/GenBank/DDBJ databases">
        <authorList>
            <consortium name="GenomeTrakr network: Whole genome sequencing for foodborne pathogen traceback"/>
        </authorList>
    </citation>
    <scope>NUCLEOTIDE SEQUENCE</scope>
    <source>
        <strain evidence="1">FLAG-50212</strain>
    </source>
</reference>
<dbReference type="AlphaFoldDB" id="A0A5L8DP57"/>
<name>A0A5L8DP57_LISMN</name>
<feature type="non-terminal residue" evidence="1">
    <location>
        <position position="131"/>
    </location>
</feature>
<sequence>MAIKGRANINLTSITDAIVQGTEPLNPTDGMLWLDNSTTPNILKRYDGVKWVTQTVSITDADPDAKKQIDKAKQTAQNALTSANGKNKNYYGIMEPVDPQEGDRWFKSVNGEEVQTFIYSSGSWEPITLAP</sequence>
<dbReference type="EMBL" id="AACKJZ010000007">
    <property type="protein sequence ID" value="EAK9777080.1"/>
    <property type="molecule type" value="Genomic_DNA"/>
</dbReference>